<sequence>MPPNDKSGWEDFVFVDDPLHFTSLKDLPIRNGTRKFPFETDYVTVDINSPITSTMPDVLAASTPDEHEDALVQIEDFEPMRLNAFPEEITQVALMAPAPTEHETLEDDDSEPSSPTKPQALLVKNANLLFECFFHFKSLCPKIGRDSVLYMVGKACGLKPERSSTLQRHVGCTLDTLREARAAFLQTHKNRFVPRAENDHARQLARLVNRYISFTPVEPDPRDVDKMWYKDPALESLWFEWQEILESKGLRIKESQRWTGKDNTTYSRVSLVDTRTVSVQNNDSAGPQRSSLVWEAVRAAGRLEGFLIRLEACGGPADLNETEKRLIRRALDRATRWTDQIKGKN</sequence>
<protein>
    <submittedName>
        <fullName evidence="1">Uncharacterized protein</fullName>
    </submittedName>
</protein>
<dbReference type="OrthoDB" id="5235922at2759"/>
<comment type="caution">
    <text evidence="1">The sequence shown here is derived from an EMBL/GenBank/DDBJ whole genome shotgun (WGS) entry which is preliminary data.</text>
</comment>
<proteinExistence type="predicted"/>
<gene>
    <name evidence="1" type="ORF">UCDDA912_g01009</name>
</gene>
<evidence type="ECO:0000313" key="2">
    <source>
        <dbReference type="Proteomes" id="UP000034680"/>
    </source>
</evidence>
<reference evidence="1 2" key="1">
    <citation type="submission" date="2015-05" db="EMBL/GenBank/DDBJ databases">
        <title>Distinctive expansion of gene families associated with plant cell wall degradation and secondary metabolism in the genomes of grapevine trunk pathogens.</title>
        <authorList>
            <person name="Lawrence D.P."/>
            <person name="Travadon R."/>
            <person name="Rolshausen P.E."/>
            <person name="Baumgartner K."/>
        </authorList>
    </citation>
    <scope>NUCLEOTIDE SEQUENCE [LARGE SCALE GENOMIC DNA]</scope>
    <source>
        <strain evidence="1">DA912</strain>
    </source>
</reference>
<reference evidence="1 2" key="2">
    <citation type="submission" date="2015-05" db="EMBL/GenBank/DDBJ databases">
        <authorList>
            <person name="Morales-Cruz A."/>
            <person name="Amrine K.C."/>
            <person name="Cantu D."/>
        </authorList>
    </citation>
    <scope>NUCLEOTIDE SEQUENCE [LARGE SCALE GENOMIC DNA]</scope>
    <source>
        <strain evidence="1">DA912</strain>
    </source>
</reference>
<dbReference type="AlphaFoldDB" id="A0A0G2FXW1"/>
<accession>A0A0G2FXW1</accession>
<evidence type="ECO:0000313" key="1">
    <source>
        <dbReference type="EMBL" id="KKY38977.1"/>
    </source>
</evidence>
<organism evidence="1 2">
    <name type="scientific">Diaporthe ampelina</name>
    <dbReference type="NCBI Taxonomy" id="1214573"/>
    <lineage>
        <taxon>Eukaryota</taxon>
        <taxon>Fungi</taxon>
        <taxon>Dikarya</taxon>
        <taxon>Ascomycota</taxon>
        <taxon>Pezizomycotina</taxon>
        <taxon>Sordariomycetes</taxon>
        <taxon>Sordariomycetidae</taxon>
        <taxon>Diaporthales</taxon>
        <taxon>Diaporthaceae</taxon>
        <taxon>Diaporthe</taxon>
    </lineage>
</organism>
<keyword evidence="2" id="KW-1185">Reference proteome</keyword>
<dbReference type="Proteomes" id="UP000034680">
    <property type="component" value="Unassembled WGS sequence"/>
</dbReference>
<dbReference type="EMBL" id="LCUC01000041">
    <property type="protein sequence ID" value="KKY38977.1"/>
    <property type="molecule type" value="Genomic_DNA"/>
</dbReference>
<name>A0A0G2FXW1_9PEZI</name>